<evidence type="ECO:0000256" key="1">
    <source>
        <dbReference type="SAM" id="MobiDB-lite"/>
    </source>
</evidence>
<comment type="caution">
    <text evidence="4">The sequence shown here is derived from an EMBL/GenBank/DDBJ whole genome shotgun (WGS) entry which is preliminary data.</text>
</comment>
<evidence type="ECO:0000313" key="4">
    <source>
        <dbReference type="EMBL" id="CAG8976205.1"/>
    </source>
</evidence>
<evidence type="ECO:0000256" key="2">
    <source>
        <dbReference type="SAM" id="Phobius"/>
    </source>
</evidence>
<feature type="domain" description="DUF6594" evidence="3">
    <location>
        <begin position="51"/>
        <end position="284"/>
    </location>
</feature>
<dbReference type="AlphaFoldDB" id="A0A9N9LIP7"/>
<keyword evidence="5" id="KW-1185">Reference proteome</keyword>
<dbReference type="PANTHER" id="PTHR34502:SF5">
    <property type="entry name" value="DUF6594 DOMAIN-CONTAINING PROTEIN"/>
    <property type="match status" value="1"/>
</dbReference>
<feature type="transmembrane region" description="Helical" evidence="2">
    <location>
        <begin position="247"/>
        <end position="266"/>
    </location>
</feature>
<evidence type="ECO:0000259" key="3">
    <source>
        <dbReference type="Pfam" id="PF20237"/>
    </source>
</evidence>
<dbReference type="OrthoDB" id="5342093at2759"/>
<keyword evidence="2" id="KW-1133">Transmembrane helix</keyword>
<accession>A0A9N9LIP7</accession>
<proteinExistence type="predicted"/>
<dbReference type="EMBL" id="CAJVRM010000166">
    <property type="protein sequence ID" value="CAG8976205.1"/>
    <property type="molecule type" value="Genomic_DNA"/>
</dbReference>
<sequence>MAAPGVNGRFQTRPNFHHAPNATPNNAPGFQDPFVNHQNESIVHAPELFAPEFAIFRRFGLPRTRVLLYKQDELVELETRLLKLDNEEQIPYHLCPRRSNPSAVQKALVAEIETKLREYDGLLDAYHRTRERPTPHEENIKSVVNWLDGNKPLSLSESTFMNDWEDLVATRYPAEFGRIEEIVTKSRIVEFFGSSYRGNTSVDKNVLLGSFRAVTVVSRVLTTAFPVVLLLTPIIVLNGMGSTNWKLGVIIFFSVCFSSVLSSFTAAPGHEIFATTATYCAVMVVFVGINGNQSQGSAA</sequence>
<feature type="region of interest" description="Disordered" evidence="1">
    <location>
        <begin position="1"/>
        <end position="34"/>
    </location>
</feature>
<evidence type="ECO:0000313" key="5">
    <source>
        <dbReference type="Proteomes" id="UP000701801"/>
    </source>
</evidence>
<keyword evidence="2" id="KW-0472">Membrane</keyword>
<dbReference type="InterPro" id="IPR046529">
    <property type="entry name" value="DUF6594"/>
</dbReference>
<organism evidence="4 5">
    <name type="scientific">Hymenoscyphus albidus</name>
    <dbReference type="NCBI Taxonomy" id="595503"/>
    <lineage>
        <taxon>Eukaryota</taxon>
        <taxon>Fungi</taxon>
        <taxon>Dikarya</taxon>
        <taxon>Ascomycota</taxon>
        <taxon>Pezizomycotina</taxon>
        <taxon>Leotiomycetes</taxon>
        <taxon>Helotiales</taxon>
        <taxon>Helotiaceae</taxon>
        <taxon>Hymenoscyphus</taxon>
    </lineage>
</organism>
<protein>
    <recommendedName>
        <fullName evidence="3">DUF6594 domain-containing protein</fullName>
    </recommendedName>
</protein>
<dbReference type="Proteomes" id="UP000701801">
    <property type="component" value="Unassembled WGS sequence"/>
</dbReference>
<dbReference type="PANTHER" id="PTHR34502">
    <property type="entry name" value="DUF6594 DOMAIN-CONTAINING PROTEIN-RELATED"/>
    <property type="match status" value="1"/>
</dbReference>
<name>A0A9N9LIP7_9HELO</name>
<feature type="transmembrane region" description="Helical" evidence="2">
    <location>
        <begin position="220"/>
        <end position="240"/>
    </location>
</feature>
<gene>
    <name evidence="4" type="ORF">HYALB_00011136</name>
</gene>
<dbReference type="Pfam" id="PF20237">
    <property type="entry name" value="DUF6594"/>
    <property type="match status" value="1"/>
</dbReference>
<feature type="transmembrane region" description="Helical" evidence="2">
    <location>
        <begin position="272"/>
        <end position="289"/>
    </location>
</feature>
<keyword evidence="2" id="KW-0812">Transmembrane</keyword>
<reference evidence="4" key="1">
    <citation type="submission" date="2021-07" db="EMBL/GenBank/DDBJ databases">
        <authorList>
            <person name="Durling M."/>
        </authorList>
    </citation>
    <scope>NUCLEOTIDE SEQUENCE</scope>
</reference>